<proteinExistence type="predicted"/>
<dbReference type="Proteomes" id="UP000190423">
    <property type="component" value="Unassembled WGS sequence"/>
</dbReference>
<name>A0A1T4JH83_TREPO</name>
<reference evidence="1 2" key="1">
    <citation type="submission" date="2017-02" db="EMBL/GenBank/DDBJ databases">
        <authorList>
            <person name="Peterson S.W."/>
        </authorList>
    </citation>
    <scope>NUCLEOTIDE SEQUENCE [LARGE SCALE GENOMIC DNA]</scope>
    <source>
        <strain evidence="1 2">ATCC BAA-908</strain>
    </source>
</reference>
<dbReference type="GeneID" id="78315355"/>
<dbReference type="RefSeq" id="WP_078931960.1">
    <property type="nucleotide sequence ID" value="NZ_FUWG01000002.1"/>
</dbReference>
<protein>
    <recommendedName>
        <fullName evidence="3">Lipoprotein</fullName>
    </recommendedName>
</protein>
<dbReference type="EMBL" id="FUWG01000002">
    <property type="protein sequence ID" value="SJZ29530.1"/>
    <property type="molecule type" value="Genomic_DNA"/>
</dbReference>
<dbReference type="STRING" id="261392.SAMN02745149_00031"/>
<gene>
    <name evidence="1" type="ORF">SAMN02745149_00031</name>
</gene>
<sequence>MKNIKLFVMAAAVLLIVSCSWKIPESVSVKTNAEYNFTIGTFSEKLSKYLSVDTLSEQIKSSSSELSFDVYDYYPDEDSQKVAAGGSAMQQFLVDFSLQEIPIDIGSYLDKMDFADKLKGMSFDQTFDVPDLSVSSFEEPINLSDINKKIRENADLNFGAITIPHGINGTLSEEQCPLQNVTVNAPEFKALEFYSGSLVLTIICNQPPVVSTNLKIFLLDGDDKEITSVSNVDLLTQSEIFLPLAGKTLVPKMKLKVSGTSSGGTSGNNSTYSISASFSDDSTISRATGLTMSIDPVSINQAVKIGTEDAFVSCEIGDKSETEKSILSITTKLPDGWTGVTATREINLSGAITAADAEFNKTNEFGEYLINRNLALNGKTYSKKEIDGVVSGDIDVGGTINISLKKADIVLPNGEAPKIMISTSCSITKVTSMTIDLSKYESPIETKVEVNEDLPSEVSKFIEKIQLNPSGLNVKYYNMLPEGNDIGFTVNSGFFGITNETNSMNGGTGTADAPSESMKFLGSEKTVITASEKIIDFSAEMGFPGKTAENPDYVTLTNIEIGKSYAVGVTVEPVFDWESIKLKTANTAVEGNVDTGLNVSEIFKSLTDELGDDSFISRIKLKEIPLYLYSIVPEIVQDFTFTGNLTAAAYDAEDKRVGDEIEIEDNFVISDSVLPALQKAVGSDSIVTGFGDASQYTNIADLFNVHASGNIKIDYNFNLGKSDAGSSDPTIEIKKADLDELGEDSVSIMLHARLILPLELSVARLDGNSNEPVVIDIMKLMDLEPGDDLFSRNEPTDLDDLEKYIDAIETAGIRYSVKNNVLQSDKVPHIELDTQDDSLQNEKYNISFSTGTLNIEIDDMKDILRSYPFSPTVKLKIPVGTYKIPRNAEAGVGFSVYIKTDGTVNLFGGDE</sequence>
<organism evidence="1 2">
    <name type="scientific">Treponema porcinum</name>
    <dbReference type="NCBI Taxonomy" id="261392"/>
    <lineage>
        <taxon>Bacteria</taxon>
        <taxon>Pseudomonadati</taxon>
        <taxon>Spirochaetota</taxon>
        <taxon>Spirochaetia</taxon>
        <taxon>Spirochaetales</taxon>
        <taxon>Treponemataceae</taxon>
        <taxon>Treponema</taxon>
    </lineage>
</organism>
<dbReference type="PROSITE" id="PS51257">
    <property type="entry name" value="PROKAR_LIPOPROTEIN"/>
    <property type="match status" value="1"/>
</dbReference>
<evidence type="ECO:0000313" key="1">
    <source>
        <dbReference type="EMBL" id="SJZ29530.1"/>
    </source>
</evidence>
<keyword evidence="2" id="KW-1185">Reference proteome</keyword>
<accession>A0A1T4JH83</accession>
<evidence type="ECO:0008006" key="3">
    <source>
        <dbReference type="Google" id="ProtNLM"/>
    </source>
</evidence>
<evidence type="ECO:0000313" key="2">
    <source>
        <dbReference type="Proteomes" id="UP000190423"/>
    </source>
</evidence>
<dbReference type="OrthoDB" id="357413at2"/>
<dbReference type="AlphaFoldDB" id="A0A1T4JH83"/>